<accession>A0A218NP76</accession>
<keyword evidence="2" id="KW-1185">Reference proteome</keyword>
<protein>
    <submittedName>
        <fullName evidence="1">50S ribosomal protein L14e</fullName>
    </submittedName>
</protein>
<evidence type="ECO:0000313" key="1">
    <source>
        <dbReference type="EMBL" id="ASI14289.1"/>
    </source>
</evidence>
<dbReference type="KEGG" id="marh:Mia14_1023"/>
<sequence length="76" mass="8614">MLVEVGRVCVKKFGRDAGSAAVITSIEKDGFVKIVTSKRPKERRCNIRHLEFINTKIDVENKDLLNRTLGISNKKE</sequence>
<dbReference type="GO" id="GO:0005840">
    <property type="term" value="C:ribosome"/>
    <property type="evidence" value="ECO:0007669"/>
    <property type="project" value="UniProtKB-KW"/>
</dbReference>
<evidence type="ECO:0000313" key="2">
    <source>
        <dbReference type="Proteomes" id="UP000197679"/>
    </source>
</evidence>
<gene>
    <name evidence="1" type="ORF">Mia14_1023</name>
</gene>
<keyword evidence="1" id="KW-0689">Ribosomal protein</keyword>
<dbReference type="RefSeq" id="WP_088820582.1">
    <property type="nucleotide sequence ID" value="NZ_CP019964.1"/>
</dbReference>
<dbReference type="InterPro" id="IPR014722">
    <property type="entry name" value="Rib_uL2_dom2"/>
</dbReference>
<dbReference type="GeneID" id="33314558"/>
<dbReference type="InterPro" id="IPR008991">
    <property type="entry name" value="Translation_prot_SH3-like_sf"/>
</dbReference>
<organism evidence="1 2">
    <name type="scientific">Candidatus Mancarchaeum acidiphilum</name>
    <dbReference type="NCBI Taxonomy" id="1920749"/>
    <lineage>
        <taxon>Archaea</taxon>
        <taxon>Candidatus Micrarchaeota</taxon>
        <taxon>Candidatus Mancarchaeum</taxon>
    </lineage>
</organism>
<reference evidence="1 2" key="1">
    <citation type="journal article" date="2017" name="Nat. Commun.">
        <title>'ARMAN' archaea depend on association with euryarchaeal host in culture and in situ.</title>
        <authorList>
            <person name="Golyshina O."/>
            <person name="Toshchakov S."/>
            <person name="Makarova K."/>
            <person name="Gavrilov S."/>
            <person name="Korzhenkov A."/>
            <person name="La Cono V."/>
            <person name="Arcadi E."/>
            <person name="Nechitaylo T."/>
            <person name="Ferrer M."/>
            <person name="Kublanov I."/>
            <person name="Wolf Y."/>
            <person name="Yakimov M."/>
            <person name="Golyshin P."/>
            <person name="Slesarev A."/>
            <person name="Kozyavkin S."/>
        </authorList>
    </citation>
    <scope>NUCLEOTIDE SEQUENCE [LARGE SCALE GENOMIC DNA]</scope>
    <source>
        <strain evidence="1 2">Mia14</strain>
    </source>
</reference>
<dbReference type="Gene3D" id="2.30.30.30">
    <property type="match status" value="1"/>
</dbReference>
<name>A0A218NP76_9ARCH</name>
<dbReference type="OrthoDB" id="63594at2157"/>
<dbReference type="AlphaFoldDB" id="A0A218NP76"/>
<dbReference type="Proteomes" id="UP000197679">
    <property type="component" value="Chromosome"/>
</dbReference>
<dbReference type="EMBL" id="CP019964">
    <property type="protein sequence ID" value="ASI14289.1"/>
    <property type="molecule type" value="Genomic_DNA"/>
</dbReference>
<keyword evidence="1" id="KW-0687">Ribonucleoprotein</keyword>
<dbReference type="SUPFAM" id="SSF50104">
    <property type="entry name" value="Translation proteins SH3-like domain"/>
    <property type="match status" value="1"/>
</dbReference>
<proteinExistence type="predicted"/>